<dbReference type="InterPro" id="IPR010758">
    <property type="entry name" value="Trans-2-enoyl-CoA_reductase"/>
</dbReference>
<keyword evidence="4 9" id="KW-0560">Oxidoreductase</keyword>
<comment type="function">
    <text evidence="9">Involved in the fatty acid synthesis (FAS II). Catalyzes the reduction of a carbon-carbon double bond in an enoyl moiety that is covalently linked to a coenzyme A (CoA).</text>
</comment>
<reference evidence="13" key="1">
    <citation type="submission" date="2019-12" db="EMBL/GenBank/DDBJ databases">
        <title>Clostridiaceae gen. nov. sp. nov., isolated from sediment in Xinjiang, China.</title>
        <authorList>
            <person name="Zhang R."/>
        </authorList>
    </citation>
    <scope>NUCLEOTIDE SEQUENCE</scope>
    <source>
        <strain evidence="13">D2Q-11</strain>
    </source>
</reference>
<dbReference type="GO" id="GO:0004318">
    <property type="term" value="F:enoyl-[acyl-carrier-protein] reductase (NADH) activity"/>
    <property type="evidence" value="ECO:0007669"/>
    <property type="project" value="TreeGrafter"/>
</dbReference>
<evidence type="ECO:0000256" key="9">
    <source>
        <dbReference type="HAMAP-Rule" id="MF_01838"/>
    </source>
</evidence>
<keyword evidence="14" id="KW-1185">Reference proteome</keyword>
<evidence type="ECO:0000256" key="2">
    <source>
        <dbReference type="ARBA" id="ARBA00022516"/>
    </source>
</evidence>
<evidence type="ECO:0000259" key="12">
    <source>
        <dbReference type="Pfam" id="PF12242"/>
    </source>
</evidence>
<accession>A0A942Z916</accession>
<dbReference type="EMBL" id="WSFT01000036">
    <property type="protein sequence ID" value="MBS4538614.1"/>
    <property type="molecule type" value="Genomic_DNA"/>
</dbReference>
<evidence type="ECO:0000313" key="13">
    <source>
        <dbReference type="EMBL" id="MBS4538614.1"/>
    </source>
</evidence>
<dbReference type="GO" id="GO:0051287">
    <property type="term" value="F:NAD binding"/>
    <property type="evidence" value="ECO:0007669"/>
    <property type="project" value="UniProtKB-UniRule"/>
</dbReference>
<proteinExistence type="inferred from homology"/>
<comment type="similarity">
    <text evidence="9">Belongs to the TER reductase family.</text>
</comment>
<keyword evidence="6 9" id="KW-0443">Lipid metabolism</keyword>
<feature type="binding site" evidence="9">
    <location>
        <position position="245"/>
    </location>
    <ligand>
        <name>NAD(+)</name>
        <dbReference type="ChEBI" id="CHEBI:57540"/>
    </ligand>
</feature>
<dbReference type="Pfam" id="PF12241">
    <property type="entry name" value="Enoyl_reductase"/>
    <property type="match status" value="1"/>
</dbReference>
<dbReference type="GO" id="GO:0050343">
    <property type="term" value="F:trans-2-enoyl-CoA reductase (NADH) activity"/>
    <property type="evidence" value="ECO:0007669"/>
    <property type="project" value="UniProtKB-UniRule"/>
</dbReference>
<feature type="binding site" evidence="9">
    <location>
        <begin position="47"/>
        <end position="52"/>
    </location>
    <ligand>
        <name>NAD(+)</name>
        <dbReference type="ChEBI" id="CHEBI:57540"/>
    </ligand>
</feature>
<comment type="catalytic activity">
    <reaction evidence="8 9">
        <text>a 2,3-saturated acyl-CoA + NAD(+) = a (2E)-enoyl-CoA + NADH + H(+)</text>
        <dbReference type="Rhea" id="RHEA:18177"/>
        <dbReference type="ChEBI" id="CHEBI:15378"/>
        <dbReference type="ChEBI" id="CHEBI:57540"/>
        <dbReference type="ChEBI" id="CHEBI:57945"/>
        <dbReference type="ChEBI" id="CHEBI:58856"/>
        <dbReference type="ChEBI" id="CHEBI:65111"/>
        <dbReference type="EC" id="1.3.1.44"/>
    </reaction>
</comment>
<evidence type="ECO:0000256" key="4">
    <source>
        <dbReference type="ARBA" id="ARBA00023002"/>
    </source>
</evidence>
<evidence type="ECO:0000259" key="11">
    <source>
        <dbReference type="Pfam" id="PF12241"/>
    </source>
</evidence>
<keyword evidence="2 9" id="KW-0444">Lipid biosynthesis</keyword>
<dbReference type="InterPro" id="IPR024910">
    <property type="entry name" value="Enoyl-CoA_Rdtase_cat_dom"/>
</dbReference>
<dbReference type="PANTHER" id="PTHR37480:SF1">
    <property type="entry name" value="ENOYL-[ACYL-CARRIER-PROTEIN] REDUCTASE [NADH]"/>
    <property type="match status" value="1"/>
</dbReference>
<comment type="caution">
    <text evidence="13">The sequence shown here is derived from an EMBL/GenBank/DDBJ whole genome shotgun (WGS) entry which is preliminary data.</text>
</comment>
<dbReference type="InterPro" id="IPR050048">
    <property type="entry name" value="FabV-like_NADH_b"/>
</dbReference>
<dbReference type="RefSeq" id="WP_203366535.1">
    <property type="nucleotide sequence ID" value="NZ_WSFT01000036.1"/>
</dbReference>
<dbReference type="Pfam" id="PF12242">
    <property type="entry name" value="Eno-Rase_NADH_b"/>
    <property type="match status" value="1"/>
</dbReference>
<keyword evidence="7 9" id="KW-0275">Fatty acid biosynthesis</keyword>
<dbReference type="InterPro" id="IPR024906">
    <property type="entry name" value="Eno_Rdtase_FAD-bd_dom"/>
</dbReference>
<evidence type="ECO:0000256" key="3">
    <source>
        <dbReference type="ARBA" id="ARBA00022832"/>
    </source>
</evidence>
<evidence type="ECO:0000256" key="8">
    <source>
        <dbReference type="ARBA" id="ARBA00048302"/>
    </source>
</evidence>
<dbReference type="GO" id="GO:0006633">
    <property type="term" value="P:fatty acid biosynthetic process"/>
    <property type="evidence" value="ECO:0007669"/>
    <property type="project" value="UniProtKB-UniRule"/>
</dbReference>
<organism evidence="13 14">
    <name type="scientific">Anaeromonas frigoriresistens</name>
    <dbReference type="NCBI Taxonomy" id="2683708"/>
    <lineage>
        <taxon>Bacteria</taxon>
        <taxon>Bacillati</taxon>
        <taxon>Bacillota</taxon>
        <taxon>Tissierellia</taxon>
        <taxon>Tissierellales</taxon>
        <taxon>Thermohalobacteraceae</taxon>
        <taxon>Anaeromonas</taxon>
    </lineage>
</organism>
<feature type="site" description="Plays an important role in discriminating NADH against NADPH" evidence="9">
    <location>
        <position position="74"/>
    </location>
</feature>
<keyword evidence="3 9" id="KW-0276">Fatty acid metabolism</keyword>
<gene>
    <name evidence="9" type="primary">fabV</name>
    <name evidence="13" type="ORF">GOQ27_09070</name>
</gene>
<evidence type="ECO:0000256" key="7">
    <source>
        <dbReference type="ARBA" id="ARBA00023160"/>
    </source>
</evidence>
<sequence>MIIKPELKGNVSKTAHPYGCREVVKNQIRYVKDKGRFEGPKKVLILGASSSYGLASRIALAFGAGADTIGLSYERGIVNEEKLATAGWWNNIFFKEEAENEGLIAKNFIGDAFSDDMKERVIEYIKKEFGGKIDLLIYSLASGRRTDPRSGNTYYSALKPIGESIKGYNINIEKEELFEQEVVSATKEEIDNTVKVMGGEDWRWWVEALLKEDLLAERFKTTLFSYIGPEVTEGFYRSGTLGRAKKDAEETSDKLNNLLRERVNGESIITVSKAATTKASAVIPILPVYACSLYKVMNEKGLHETLIMHQYRLFNDMIYGDKREIDGEGRLRPDSWEMREDVQSEVKDILKDVTPENFKDTTAFDVFMKEFMELNGFGIDNVNYEEDINIEELKKFKP</sequence>
<dbReference type="EC" id="1.3.1.44" evidence="9"/>
<dbReference type="NCBIfam" id="NF010177">
    <property type="entry name" value="PRK13656.1"/>
    <property type="match status" value="1"/>
</dbReference>
<dbReference type="AlphaFoldDB" id="A0A942Z916"/>
<evidence type="ECO:0000256" key="5">
    <source>
        <dbReference type="ARBA" id="ARBA00023027"/>
    </source>
</evidence>
<feature type="binding site" evidence="9">
    <location>
        <begin position="73"/>
        <end position="74"/>
    </location>
    <ligand>
        <name>NAD(+)</name>
        <dbReference type="ChEBI" id="CHEBI:57540"/>
    </ligand>
</feature>
<evidence type="ECO:0000256" key="6">
    <source>
        <dbReference type="ARBA" id="ARBA00023098"/>
    </source>
</evidence>
<dbReference type="Pfam" id="PF07055">
    <property type="entry name" value="Eno-Rase_FAD_bd"/>
    <property type="match status" value="1"/>
</dbReference>
<comment type="subunit">
    <text evidence="1 9">Monomer.</text>
</comment>
<feature type="binding site" evidence="9">
    <location>
        <begin position="140"/>
        <end position="141"/>
    </location>
    <ligand>
        <name>NAD(+)</name>
        <dbReference type="ChEBI" id="CHEBI:57540"/>
    </ligand>
</feature>
<keyword evidence="5 9" id="KW-0520">NAD</keyword>
<evidence type="ECO:0000313" key="14">
    <source>
        <dbReference type="Proteomes" id="UP000724672"/>
    </source>
</evidence>
<evidence type="ECO:0000256" key="1">
    <source>
        <dbReference type="ARBA" id="ARBA00011245"/>
    </source>
</evidence>
<protein>
    <recommendedName>
        <fullName evidence="9">Trans-2-enoyl-CoA reductase [NADH]</fullName>
        <shortName evidence="9">TER</shortName>
        <ecNumber evidence="9">1.3.1.44</ecNumber>
    </recommendedName>
</protein>
<dbReference type="Proteomes" id="UP000724672">
    <property type="component" value="Unassembled WGS sequence"/>
</dbReference>
<comment type="pathway">
    <text evidence="9">Lipid metabolism; fatty acid biosynthesis.</text>
</comment>
<feature type="domain" description="Trans-2-enoyl-CoA reductase-like NAD(P)H binding" evidence="12">
    <location>
        <begin position="2"/>
        <end position="76"/>
    </location>
</feature>
<name>A0A942Z916_9FIRM</name>
<dbReference type="HAMAP" id="MF_01838">
    <property type="entry name" value="FabV_reductase"/>
    <property type="match status" value="1"/>
</dbReference>
<dbReference type="PANTHER" id="PTHR37480">
    <property type="entry name" value="ENOYL-[ACYL-CARRIER-PROTEIN] REDUCTASE [NADH]"/>
    <property type="match status" value="1"/>
</dbReference>
<evidence type="ECO:0000259" key="10">
    <source>
        <dbReference type="Pfam" id="PF07055"/>
    </source>
</evidence>
<feature type="domain" description="Trans-2-enoyl-CoA reductase catalytic" evidence="11">
    <location>
        <begin position="82"/>
        <end position="319"/>
    </location>
</feature>
<feature type="domain" description="Enoyl reductase FAD binding" evidence="10">
    <location>
        <begin position="325"/>
        <end position="388"/>
    </location>
</feature>
<feature type="binding site" evidence="9">
    <location>
        <position position="226"/>
    </location>
    <ligand>
        <name>substrate</name>
    </ligand>
</feature>
<feature type="active site" description="Proton donor" evidence="9">
    <location>
        <position position="236"/>
    </location>
</feature>
<comment type="caution">
    <text evidence="9">Lacks conserved residue(s) required for the propagation of feature annotation.</text>
</comment>
<dbReference type="Gene3D" id="3.40.50.720">
    <property type="entry name" value="NAD(P)-binding Rossmann-like Domain"/>
    <property type="match status" value="1"/>
</dbReference>
<feature type="binding site" evidence="9">
    <location>
        <begin position="111"/>
        <end position="112"/>
    </location>
    <ligand>
        <name>NAD(+)</name>
        <dbReference type="ChEBI" id="CHEBI:57540"/>
    </ligand>
</feature>
<dbReference type="NCBIfam" id="NF043048">
    <property type="entry name" value="EnoyACPredFabV"/>
    <property type="match status" value="1"/>
</dbReference>